<evidence type="ECO:0000313" key="5">
    <source>
        <dbReference type="Proteomes" id="UP000821837"/>
    </source>
</evidence>
<dbReference type="PANTHER" id="PTHR22767:SF2">
    <property type="entry name" value="N(ALPHA)-ACETYLTRANSFERASE 15_16, ISOFORM A"/>
    <property type="match status" value="1"/>
</dbReference>
<keyword evidence="1" id="KW-0677">Repeat</keyword>
<gene>
    <name evidence="4" type="ORF">HPB52_017996</name>
</gene>
<proteinExistence type="predicted"/>
<dbReference type="InterPro" id="IPR021183">
    <property type="entry name" value="NatA_aux_su"/>
</dbReference>
<dbReference type="Proteomes" id="UP000821837">
    <property type="component" value="Unassembled WGS sequence"/>
</dbReference>
<evidence type="ECO:0000256" key="3">
    <source>
        <dbReference type="PROSITE-ProRule" id="PRU00339"/>
    </source>
</evidence>
<dbReference type="Pfam" id="PF12569">
    <property type="entry name" value="NatA_aux_su"/>
    <property type="match status" value="1"/>
</dbReference>
<name>A0A9D4Q7Z0_RHISA</name>
<feature type="repeat" description="TPR" evidence="3">
    <location>
        <begin position="45"/>
        <end position="78"/>
    </location>
</feature>
<protein>
    <recommendedName>
        <fullName evidence="6">Tetratricopeptide repeat protein</fullName>
    </recommendedName>
</protein>
<keyword evidence="2 3" id="KW-0802">TPR repeat</keyword>
<evidence type="ECO:0000256" key="1">
    <source>
        <dbReference type="ARBA" id="ARBA00022737"/>
    </source>
</evidence>
<dbReference type="AlphaFoldDB" id="A0A9D4Q7Z0"/>
<dbReference type="GO" id="GO:0031415">
    <property type="term" value="C:NatA complex"/>
    <property type="evidence" value="ECO:0007669"/>
    <property type="project" value="TreeGrafter"/>
</dbReference>
<organism evidence="4 5">
    <name type="scientific">Rhipicephalus sanguineus</name>
    <name type="common">Brown dog tick</name>
    <name type="synonym">Ixodes sanguineus</name>
    <dbReference type="NCBI Taxonomy" id="34632"/>
    <lineage>
        <taxon>Eukaryota</taxon>
        <taxon>Metazoa</taxon>
        <taxon>Ecdysozoa</taxon>
        <taxon>Arthropoda</taxon>
        <taxon>Chelicerata</taxon>
        <taxon>Arachnida</taxon>
        <taxon>Acari</taxon>
        <taxon>Parasitiformes</taxon>
        <taxon>Ixodida</taxon>
        <taxon>Ixodoidea</taxon>
        <taxon>Ixodidae</taxon>
        <taxon>Rhipicephalinae</taxon>
        <taxon>Rhipicephalus</taxon>
        <taxon>Rhipicephalus</taxon>
    </lineage>
</organism>
<dbReference type="PROSITE" id="PS50005">
    <property type="entry name" value="TPR"/>
    <property type="match status" value="1"/>
</dbReference>
<dbReference type="VEuPathDB" id="VectorBase:RSAN_029454"/>
<sequence>MEKRGYDYEHSELLLYQNMVMREAGELDEALGHLARNEEQICDKLSVLETRANLLMQVGQYPAAESIYRELLNRNPENHEYYHGLLKALRQRESSTLLQ</sequence>
<dbReference type="InterPro" id="IPR019734">
    <property type="entry name" value="TPR_rpt"/>
</dbReference>
<comment type="caution">
    <text evidence="4">The sequence shown here is derived from an EMBL/GenBank/DDBJ whole genome shotgun (WGS) entry which is preliminary data.</text>
</comment>
<dbReference type="EMBL" id="JABSTV010001248">
    <property type="protein sequence ID" value="KAH7969431.1"/>
    <property type="molecule type" value="Genomic_DNA"/>
</dbReference>
<evidence type="ECO:0000313" key="4">
    <source>
        <dbReference type="EMBL" id="KAH7969431.1"/>
    </source>
</evidence>
<dbReference type="Gene3D" id="1.25.40.1040">
    <property type="match status" value="1"/>
</dbReference>
<keyword evidence="5" id="KW-1185">Reference proteome</keyword>
<evidence type="ECO:0000256" key="2">
    <source>
        <dbReference type="ARBA" id="ARBA00022803"/>
    </source>
</evidence>
<dbReference type="SUPFAM" id="SSF48452">
    <property type="entry name" value="TPR-like"/>
    <property type="match status" value="1"/>
</dbReference>
<reference evidence="4" key="1">
    <citation type="journal article" date="2020" name="Cell">
        <title>Large-Scale Comparative Analyses of Tick Genomes Elucidate Their Genetic Diversity and Vector Capacities.</title>
        <authorList>
            <consortium name="Tick Genome and Microbiome Consortium (TIGMIC)"/>
            <person name="Jia N."/>
            <person name="Wang J."/>
            <person name="Shi W."/>
            <person name="Du L."/>
            <person name="Sun Y."/>
            <person name="Zhan W."/>
            <person name="Jiang J.F."/>
            <person name="Wang Q."/>
            <person name="Zhang B."/>
            <person name="Ji P."/>
            <person name="Bell-Sakyi L."/>
            <person name="Cui X.M."/>
            <person name="Yuan T.T."/>
            <person name="Jiang B.G."/>
            <person name="Yang W.F."/>
            <person name="Lam T.T."/>
            <person name="Chang Q.C."/>
            <person name="Ding S.J."/>
            <person name="Wang X.J."/>
            <person name="Zhu J.G."/>
            <person name="Ruan X.D."/>
            <person name="Zhao L."/>
            <person name="Wei J.T."/>
            <person name="Ye R.Z."/>
            <person name="Que T.C."/>
            <person name="Du C.H."/>
            <person name="Zhou Y.H."/>
            <person name="Cheng J.X."/>
            <person name="Dai P.F."/>
            <person name="Guo W.B."/>
            <person name="Han X.H."/>
            <person name="Huang E.J."/>
            <person name="Li L.F."/>
            <person name="Wei W."/>
            <person name="Gao Y.C."/>
            <person name="Liu J.Z."/>
            <person name="Shao H.Z."/>
            <person name="Wang X."/>
            <person name="Wang C.C."/>
            <person name="Yang T.C."/>
            <person name="Huo Q.B."/>
            <person name="Li W."/>
            <person name="Chen H.Y."/>
            <person name="Chen S.E."/>
            <person name="Zhou L.G."/>
            <person name="Ni X.B."/>
            <person name="Tian J.H."/>
            <person name="Sheng Y."/>
            <person name="Liu T."/>
            <person name="Pan Y.S."/>
            <person name="Xia L.Y."/>
            <person name="Li J."/>
            <person name="Zhao F."/>
            <person name="Cao W.C."/>
        </authorList>
    </citation>
    <scope>NUCLEOTIDE SEQUENCE</scope>
    <source>
        <strain evidence="4">Rsan-2018</strain>
    </source>
</reference>
<dbReference type="PANTHER" id="PTHR22767">
    <property type="entry name" value="N-TERMINAL ACETYLTRANSFERASE-RELATED"/>
    <property type="match status" value="1"/>
</dbReference>
<accession>A0A9D4Q7Z0</accession>
<dbReference type="InterPro" id="IPR011990">
    <property type="entry name" value="TPR-like_helical_dom_sf"/>
</dbReference>
<evidence type="ECO:0008006" key="6">
    <source>
        <dbReference type="Google" id="ProtNLM"/>
    </source>
</evidence>
<reference evidence="4" key="2">
    <citation type="submission" date="2021-09" db="EMBL/GenBank/DDBJ databases">
        <authorList>
            <person name="Jia N."/>
            <person name="Wang J."/>
            <person name="Shi W."/>
            <person name="Du L."/>
            <person name="Sun Y."/>
            <person name="Zhan W."/>
            <person name="Jiang J."/>
            <person name="Wang Q."/>
            <person name="Zhang B."/>
            <person name="Ji P."/>
            <person name="Sakyi L.B."/>
            <person name="Cui X."/>
            <person name="Yuan T."/>
            <person name="Jiang B."/>
            <person name="Yang W."/>
            <person name="Lam T.T.-Y."/>
            <person name="Chang Q."/>
            <person name="Ding S."/>
            <person name="Wang X."/>
            <person name="Zhu J."/>
            <person name="Ruan X."/>
            <person name="Zhao L."/>
            <person name="Wei J."/>
            <person name="Que T."/>
            <person name="Du C."/>
            <person name="Cheng J."/>
            <person name="Dai P."/>
            <person name="Han X."/>
            <person name="Huang E."/>
            <person name="Gao Y."/>
            <person name="Liu J."/>
            <person name="Shao H."/>
            <person name="Ye R."/>
            <person name="Li L."/>
            <person name="Wei W."/>
            <person name="Wang X."/>
            <person name="Wang C."/>
            <person name="Huo Q."/>
            <person name="Li W."/>
            <person name="Guo W."/>
            <person name="Chen H."/>
            <person name="Chen S."/>
            <person name="Zhou L."/>
            <person name="Zhou L."/>
            <person name="Ni X."/>
            <person name="Tian J."/>
            <person name="Zhou Y."/>
            <person name="Sheng Y."/>
            <person name="Liu T."/>
            <person name="Pan Y."/>
            <person name="Xia L."/>
            <person name="Li J."/>
            <person name="Zhao F."/>
            <person name="Cao W."/>
        </authorList>
    </citation>
    <scope>NUCLEOTIDE SEQUENCE</scope>
    <source>
        <strain evidence="4">Rsan-2018</strain>
        <tissue evidence="4">Larvae</tissue>
    </source>
</reference>